<evidence type="ECO:0000256" key="1">
    <source>
        <dbReference type="ARBA" id="ARBA00010211"/>
    </source>
</evidence>
<dbReference type="PANTHER" id="PTHR11820:SF7">
    <property type="entry name" value="ACYLPYRUVASE FAHD1, MITOCHONDRIAL"/>
    <property type="match status" value="1"/>
</dbReference>
<dbReference type="Pfam" id="PF01557">
    <property type="entry name" value="FAA_hydrolase"/>
    <property type="match status" value="1"/>
</dbReference>
<dbReference type="SUPFAM" id="SSF56529">
    <property type="entry name" value="FAH"/>
    <property type="match status" value="1"/>
</dbReference>
<dbReference type="GO" id="GO:0018773">
    <property type="term" value="F:acetylpyruvate hydrolase activity"/>
    <property type="evidence" value="ECO:0007669"/>
    <property type="project" value="TreeGrafter"/>
</dbReference>
<dbReference type="GO" id="GO:0046872">
    <property type="term" value="F:metal ion binding"/>
    <property type="evidence" value="ECO:0007669"/>
    <property type="project" value="UniProtKB-KW"/>
</dbReference>
<dbReference type="Proteomes" id="UP000450917">
    <property type="component" value="Unassembled WGS sequence"/>
</dbReference>
<dbReference type="InterPro" id="IPR011234">
    <property type="entry name" value="Fumarylacetoacetase-like_C"/>
</dbReference>
<keyword evidence="2" id="KW-0479">Metal-binding</keyword>
<dbReference type="InterPro" id="IPR036663">
    <property type="entry name" value="Fumarylacetoacetase_C_sf"/>
</dbReference>
<evidence type="ECO:0000313" key="4">
    <source>
        <dbReference type="EMBL" id="MUG72340.1"/>
    </source>
</evidence>
<evidence type="ECO:0000256" key="2">
    <source>
        <dbReference type="ARBA" id="ARBA00022723"/>
    </source>
</evidence>
<proteinExistence type="inferred from homology"/>
<comment type="caution">
    <text evidence="4">The sequence shown here is derived from an EMBL/GenBank/DDBJ whole genome shotgun (WGS) entry which is preliminary data.</text>
</comment>
<sequence length="207" mass="23052">MKIRNIYCVGRNYYSFAKEMGNAISESPIIFLKPTHSLEPMNGSVIALSGKYGEVNGEAEIVLHMGKDYVPGIQVEELVDKMTIGIDFTYRNVLNEIKKKGQPWLPAKGFRSSCSIGEFREISGQSDLTKDFRLIKNGETLQIGNIKNMIFSLQTLIDYIALNFGLGTGDLIYTGTPEGIGTLQDHDHLEIQWGEEIIGSCQIILKS</sequence>
<evidence type="ECO:0000313" key="5">
    <source>
        <dbReference type="Proteomes" id="UP000450917"/>
    </source>
</evidence>
<feature type="domain" description="Fumarylacetoacetase-like C-terminal" evidence="3">
    <location>
        <begin position="6"/>
        <end position="196"/>
    </location>
</feature>
<protein>
    <submittedName>
        <fullName evidence="4">FAA hydrolase family protein</fullName>
    </submittedName>
</protein>
<organism evidence="4 5">
    <name type="scientific">Paenibacillus validus</name>
    <dbReference type="NCBI Taxonomy" id="44253"/>
    <lineage>
        <taxon>Bacteria</taxon>
        <taxon>Bacillati</taxon>
        <taxon>Bacillota</taxon>
        <taxon>Bacilli</taxon>
        <taxon>Bacillales</taxon>
        <taxon>Paenibacillaceae</taxon>
        <taxon>Paenibacillus</taxon>
    </lineage>
</organism>
<accession>A0A7X3CT08</accession>
<reference evidence="4 5" key="1">
    <citation type="submission" date="2019-11" db="EMBL/GenBank/DDBJ databases">
        <title>Draft genome sequences of five Paenibacillus species of dairy origin.</title>
        <authorList>
            <person name="Olajide A.M."/>
            <person name="Chen S."/>
            <person name="Lapointe G."/>
        </authorList>
    </citation>
    <scope>NUCLEOTIDE SEQUENCE [LARGE SCALE GENOMIC DNA]</scope>
    <source>
        <strain evidence="4 5">2CS3</strain>
    </source>
</reference>
<keyword evidence="5" id="KW-1185">Reference proteome</keyword>
<name>A0A7X3CT08_9BACL</name>
<keyword evidence="4" id="KW-0378">Hydrolase</keyword>
<gene>
    <name evidence="4" type="ORF">GNP93_16840</name>
</gene>
<evidence type="ECO:0000259" key="3">
    <source>
        <dbReference type="Pfam" id="PF01557"/>
    </source>
</evidence>
<dbReference type="AlphaFoldDB" id="A0A7X3CT08"/>
<dbReference type="EMBL" id="WNZX01000014">
    <property type="protein sequence ID" value="MUG72340.1"/>
    <property type="molecule type" value="Genomic_DNA"/>
</dbReference>
<dbReference type="PANTHER" id="PTHR11820">
    <property type="entry name" value="ACYLPYRUVASE"/>
    <property type="match status" value="1"/>
</dbReference>
<comment type="similarity">
    <text evidence="1">Belongs to the FAH family.</text>
</comment>
<dbReference type="Gene3D" id="3.90.850.10">
    <property type="entry name" value="Fumarylacetoacetase-like, C-terminal domain"/>
    <property type="match status" value="1"/>
</dbReference>